<dbReference type="RefSeq" id="WP_094335504.1">
    <property type="nucleotide sequence ID" value="NZ_NFIE01000010.1"/>
</dbReference>
<protein>
    <submittedName>
        <fullName evidence="4">DNA repair protein</fullName>
    </submittedName>
</protein>
<dbReference type="InterPro" id="IPR050116">
    <property type="entry name" value="DNA_polymerase-Y"/>
</dbReference>
<comment type="function">
    <text evidence="2">Poorly processive, error-prone DNA polymerase involved in untargeted mutagenesis. Copies undamaged DNA at stalled replication forks, which arise in vivo from mismatched or misaligned primer ends. These misaligned primers can be extended by PolIV. Exhibits no 3'-5' exonuclease (proofreading) activity. May be involved in translesional synthesis, in conjunction with the beta clamp from PolIII.</text>
</comment>
<dbReference type="PANTHER" id="PTHR11076:SF35">
    <property type="entry name" value="DNA REPAIR PROTEIN HOMOLOG YOBH"/>
    <property type="match status" value="1"/>
</dbReference>
<feature type="domain" description="UmuC" evidence="3">
    <location>
        <begin position="25"/>
        <end position="214"/>
    </location>
</feature>
<dbReference type="InterPro" id="IPR001126">
    <property type="entry name" value="UmuC"/>
</dbReference>
<organism evidence="4 5">
    <name type="scientific">[Collinsella] massiliensis</name>
    <dbReference type="NCBI Taxonomy" id="1232426"/>
    <lineage>
        <taxon>Bacteria</taxon>
        <taxon>Bacillati</taxon>
        <taxon>Actinomycetota</taxon>
        <taxon>Coriobacteriia</taxon>
        <taxon>Coriobacteriales</taxon>
        <taxon>Coriobacteriaceae</taxon>
        <taxon>Enorma</taxon>
    </lineage>
</organism>
<dbReference type="GO" id="GO:0003887">
    <property type="term" value="F:DNA-directed DNA polymerase activity"/>
    <property type="evidence" value="ECO:0007669"/>
    <property type="project" value="TreeGrafter"/>
</dbReference>
<dbReference type="PROSITE" id="PS50173">
    <property type="entry name" value="UMUC"/>
    <property type="match status" value="1"/>
</dbReference>
<dbReference type="SUPFAM" id="SSF56672">
    <property type="entry name" value="DNA/RNA polymerases"/>
    <property type="match status" value="1"/>
</dbReference>
<dbReference type="GO" id="GO:0042276">
    <property type="term" value="P:error-prone translesion synthesis"/>
    <property type="evidence" value="ECO:0007669"/>
    <property type="project" value="TreeGrafter"/>
</dbReference>
<dbReference type="InterPro" id="IPR043128">
    <property type="entry name" value="Rev_trsase/Diguanyl_cyclase"/>
</dbReference>
<keyword evidence="5" id="KW-1185">Reference proteome</keyword>
<dbReference type="InterPro" id="IPR017961">
    <property type="entry name" value="DNA_pol_Y-fam_little_finger"/>
</dbReference>
<dbReference type="GO" id="GO:0005829">
    <property type="term" value="C:cytosol"/>
    <property type="evidence" value="ECO:0007669"/>
    <property type="project" value="TreeGrafter"/>
</dbReference>
<comment type="caution">
    <text evidence="4">The sequence shown here is derived from an EMBL/GenBank/DDBJ whole genome shotgun (WGS) entry which is preliminary data.</text>
</comment>
<proteinExistence type="inferred from homology"/>
<dbReference type="Gene3D" id="1.10.150.20">
    <property type="entry name" value="5' to 3' exonuclease, C-terminal subdomain"/>
    <property type="match status" value="1"/>
</dbReference>
<dbReference type="Pfam" id="PF11799">
    <property type="entry name" value="IMS_C"/>
    <property type="match status" value="1"/>
</dbReference>
<evidence type="ECO:0000313" key="4">
    <source>
        <dbReference type="EMBL" id="OUN88691.1"/>
    </source>
</evidence>
<comment type="similarity">
    <text evidence="1">Belongs to the DNA polymerase type-Y family.</text>
</comment>
<dbReference type="Gene3D" id="3.30.70.270">
    <property type="match status" value="1"/>
</dbReference>
<accession>A0A1Y3XU94</accession>
<evidence type="ECO:0000256" key="1">
    <source>
        <dbReference type="ARBA" id="ARBA00010945"/>
    </source>
</evidence>
<dbReference type="EMBL" id="NFIE01000010">
    <property type="protein sequence ID" value="OUN88691.1"/>
    <property type="molecule type" value="Genomic_DNA"/>
</dbReference>
<dbReference type="Gene3D" id="3.40.1170.60">
    <property type="match status" value="1"/>
</dbReference>
<gene>
    <name evidence="4" type="ORF">B5G02_05595</name>
</gene>
<evidence type="ECO:0000259" key="3">
    <source>
        <dbReference type="PROSITE" id="PS50173"/>
    </source>
</evidence>
<dbReference type="AlphaFoldDB" id="A0A1Y3XU94"/>
<sequence>MDDRRTPFEGAPAGPAPGTDDERTYLCIDLKTFYASVECADRGLDPFTTNLVVADPARGESTICLAVTPAMKALGVRNRCRVFDIPPGIRYIKARPRMRHYMEVSAQIYGIYLEYVSPQDIHPYSIDECFIDATPYLRLYGLDARAFAERLRAAVFDRTRISATAGIGPNLFLAKVALDIDAKHADDGIGMLDEESFRRTIWPHRPITDIWGIGPGIAARLQKYGVHDLMGVAALDASILYREFGVNAEYLIDHAFGREPTTIADIQAYAPASSSYVNGQVLPEGYAFEDARTILKEMVDASALELVDRHEVCGHISLSVGYEWEREGANGSGTTGGGRAGDVFVGEHGTRRLGRGRGGGHGGGSRKLPFRTNSYHKLMAAFDGLWDETVDRARRVRRLSIGLGNLMPEEFATVDLFTDVEAEERERDLQKAVLAVKGKFGKNALLRGTSLTEKATGRERNEQVGGHHA</sequence>
<dbReference type="GO" id="GO:0009432">
    <property type="term" value="P:SOS response"/>
    <property type="evidence" value="ECO:0007669"/>
    <property type="project" value="TreeGrafter"/>
</dbReference>
<dbReference type="GO" id="GO:0003684">
    <property type="term" value="F:damaged DNA binding"/>
    <property type="evidence" value="ECO:0007669"/>
    <property type="project" value="InterPro"/>
</dbReference>
<dbReference type="PANTHER" id="PTHR11076">
    <property type="entry name" value="DNA REPAIR POLYMERASE UMUC / TRANSFERASE FAMILY MEMBER"/>
    <property type="match status" value="1"/>
</dbReference>
<dbReference type="GO" id="GO:0006281">
    <property type="term" value="P:DNA repair"/>
    <property type="evidence" value="ECO:0007669"/>
    <property type="project" value="InterPro"/>
</dbReference>
<reference evidence="5" key="1">
    <citation type="submission" date="2017-04" db="EMBL/GenBank/DDBJ databases">
        <title>Function of individual gut microbiota members based on whole genome sequencing of pure cultures obtained from chicken caecum.</title>
        <authorList>
            <person name="Medvecky M."/>
            <person name="Cejkova D."/>
            <person name="Polansky O."/>
            <person name="Karasova D."/>
            <person name="Kubasova T."/>
            <person name="Cizek A."/>
            <person name="Rychlik I."/>
        </authorList>
    </citation>
    <scope>NUCLEOTIDE SEQUENCE [LARGE SCALE GENOMIC DNA]</scope>
    <source>
        <strain evidence="5">An5</strain>
    </source>
</reference>
<evidence type="ECO:0000313" key="5">
    <source>
        <dbReference type="Proteomes" id="UP000195781"/>
    </source>
</evidence>
<dbReference type="OrthoDB" id="9808813at2"/>
<dbReference type="Proteomes" id="UP000195781">
    <property type="component" value="Unassembled WGS sequence"/>
</dbReference>
<dbReference type="InterPro" id="IPR043502">
    <property type="entry name" value="DNA/RNA_pol_sf"/>
</dbReference>
<dbReference type="Pfam" id="PF00817">
    <property type="entry name" value="IMS"/>
    <property type="match status" value="1"/>
</dbReference>
<name>A0A1Y3XU94_9ACTN</name>
<evidence type="ECO:0000256" key="2">
    <source>
        <dbReference type="ARBA" id="ARBA00025589"/>
    </source>
</evidence>